<keyword evidence="5 7" id="KW-0539">Nucleus</keyword>
<dbReference type="PROSITE" id="PS00466">
    <property type="entry name" value="ZF_TFIIS_1"/>
    <property type="match status" value="1"/>
</dbReference>
<dbReference type="InterPro" id="IPR035441">
    <property type="entry name" value="TFIIS/LEDGF_dom_sf"/>
</dbReference>
<dbReference type="OrthoDB" id="44867at2759"/>
<protein>
    <recommendedName>
        <fullName evidence="14">Transcription elongation factor S-II</fullName>
    </recommendedName>
</protein>
<accession>A0A2S4PWU0</accession>
<reference evidence="12 13" key="1">
    <citation type="submission" date="2017-10" db="EMBL/GenBank/DDBJ databases">
        <title>Development of genomic resources for the powdery mildew, Erysiphe pulchra.</title>
        <authorList>
            <person name="Wadl P.A."/>
            <person name="Mack B.M."/>
            <person name="Moore G."/>
            <person name="Beltz S.B."/>
        </authorList>
    </citation>
    <scope>NUCLEOTIDE SEQUENCE [LARGE SCALE GENOMIC DNA]</scope>
    <source>
        <strain evidence="12">Cflorida</strain>
    </source>
</reference>
<dbReference type="PANTHER" id="PTHR11477:SF0">
    <property type="entry name" value="IP08861P-RELATED"/>
    <property type="match status" value="1"/>
</dbReference>
<dbReference type="InterPro" id="IPR003618">
    <property type="entry name" value="TFIIS_cen_dom"/>
</dbReference>
<dbReference type="SUPFAM" id="SSF47676">
    <property type="entry name" value="Conserved domain common to transcription factors TFIIS, elongin A, CRSP70"/>
    <property type="match status" value="1"/>
</dbReference>
<dbReference type="Pfam" id="PF08711">
    <property type="entry name" value="Med26"/>
    <property type="match status" value="1"/>
</dbReference>
<feature type="region of interest" description="Disordered" evidence="8">
    <location>
        <begin position="126"/>
        <end position="149"/>
    </location>
</feature>
<dbReference type="Gene3D" id="1.10.472.30">
    <property type="entry name" value="Transcription elongation factor S-II, central domain"/>
    <property type="match status" value="1"/>
</dbReference>
<dbReference type="SUPFAM" id="SSF46942">
    <property type="entry name" value="Elongation factor TFIIS domain 2"/>
    <property type="match status" value="1"/>
</dbReference>
<dbReference type="GO" id="GO:0001139">
    <property type="term" value="F:RNA polymerase II complex recruiting activity"/>
    <property type="evidence" value="ECO:0007669"/>
    <property type="project" value="TreeGrafter"/>
</dbReference>
<dbReference type="Gene3D" id="2.20.25.10">
    <property type="match status" value="1"/>
</dbReference>
<evidence type="ECO:0000313" key="12">
    <source>
        <dbReference type="EMBL" id="POS86496.1"/>
    </source>
</evidence>
<dbReference type="SMART" id="SM00440">
    <property type="entry name" value="ZnF_C2C2"/>
    <property type="match status" value="1"/>
</dbReference>
<evidence type="ECO:0000256" key="2">
    <source>
        <dbReference type="ARBA" id="ARBA00022723"/>
    </source>
</evidence>
<evidence type="ECO:0000256" key="4">
    <source>
        <dbReference type="ARBA" id="ARBA00022833"/>
    </source>
</evidence>
<dbReference type="AlphaFoldDB" id="A0A2S4PWU0"/>
<feature type="non-terminal residue" evidence="12">
    <location>
        <position position="1"/>
    </location>
</feature>
<dbReference type="PROSITE" id="PS51321">
    <property type="entry name" value="TFIIS_CENTRAL"/>
    <property type="match status" value="1"/>
</dbReference>
<dbReference type="Pfam" id="PF01096">
    <property type="entry name" value="Zn_ribbon_TFIIS"/>
    <property type="match status" value="1"/>
</dbReference>
<sequence>NIDEIIIVKAIGIEIQAIFLTTHKIVNSGMDSREVERNIKALQKSVTEKEPISVTINILEILKKDVVPTEELLRTTKAGIIISKLKASSSKEVARLAAEIVSKWKKIIQSKPKIAVVPKIASPAPNAEPKAFRGDSSKRRWENEKVDVKRTGTPSRDACIGLLYNGLCFMSEESPNRIIAKALEVEKAAFENFRGDTGEYRAKIRSLFQNLKAVSNRELGQKVMSGEISSSKFVTMSHDELKSSQRRQEDEKILKENMKKAQVPMAEKSISDALKCGKCGQKKVSYSQAQTRSADEPMTTFCECTVCGNRWK</sequence>
<dbReference type="InterPro" id="IPR001222">
    <property type="entry name" value="Znf_TFIIS"/>
</dbReference>
<dbReference type="InterPro" id="IPR003617">
    <property type="entry name" value="TFIIS/CRSP70_N_sub"/>
</dbReference>
<dbReference type="Proteomes" id="UP000237438">
    <property type="component" value="Unassembled WGS sequence"/>
</dbReference>
<dbReference type="GO" id="GO:0006362">
    <property type="term" value="P:transcription elongation by RNA polymerase I"/>
    <property type="evidence" value="ECO:0007669"/>
    <property type="project" value="TreeGrafter"/>
</dbReference>
<feature type="domain" description="TFIIS central" evidence="11">
    <location>
        <begin position="155"/>
        <end position="269"/>
    </location>
</feature>
<dbReference type="SUPFAM" id="SSF57783">
    <property type="entry name" value="Zinc beta-ribbon"/>
    <property type="match status" value="1"/>
</dbReference>
<dbReference type="GO" id="GO:0006368">
    <property type="term" value="P:transcription elongation by RNA polymerase II"/>
    <property type="evidence" value="ECO:0007669"/>
    <property type="project" value="TreeGrafter"/>
</dbReference>
<dbReference type="Gene3D" id="1.20.930.10">
    <property type="entry name" value="Conserved domain common to transcription factors TFIIS, elongin A, CRSP70"/>
    <property type="match status" value="1"/>
</dbReference>
<keyword evidence="4" id="KW-0862">Zinc</keyword>
<dbReference type="InterPro" id="IPR017923">
    <property type="entry name" value="TFIIS_N"/>
</dbReference>
<evidence type="ECO:0000259" key="10">
    <source>
        <dbReference type="PROSITE" id="PS51319"/>
    </source>
</evidence>
<dbReference type="GO" id="GO:0031564">
    <property type="term" value="P:transcription antitermination"/>
    <property type="evidence" value="ECO:0007669"/>
    <property type="project" value="TreeGrafter"/>
</dbReference>
<dbReference type="PROSITE" id="PS51319">
    <property type="entry name" value="TFIIS_N"/>
    <property type="match status" value="1"/>
</dbReference>
<gene>
    <name evidence="12" type="ORF">EPUL_001645</name>
</gene>
<dbReference type="GO" id="GO:0005634">
    <property type="term" value="C:nucleus"/>
    <property type="evidence" value="ECO:0007669"/>
    <property type="project" value="UniProtKB-SubCell"/>
</dbReference>
<dbReference type="SMART" id="SM00509">
    <property type="entry name" value="TFS2N"/>
    <property type="match status" value="1"/>
</dbReference>
<evidence type="ECO:0000256" key="3">
    <source>
        <dbReference type="ARBA" id="ARBA00022771"/>
    </source>
</evidence>
<comment type="caution">
    <text evidence="12">The sequence shown here is derived from an EMBL/GenBank/DDBJ whole genome shotgun (WGS) entry which is preliminary data.</text>
</comment>
<organism evidence="12 13">
    <name type="scientific">Erysiphe pulchra</name>
    <dbReference type="NCBI Taxonomy" id="225359"/>
    <lineage>
        <taxon>Eukaryota</taxon>
        <taxon>Fungi</taxon>
        <taxon>Dikarya</taxon>
        <taxon>Ascomycota</taxon>
        <taxon>Pezizomycotina</taxon>
        <taxon>Leotiomycetes</taxon>
        <taxon>Erysiphales</taxon>
        <taxon>Erysiphaceae</taxon>
        <taxon>Erysiphe</taxon>
    </lineage>
</organism>
<evidence type="ECO:0000259" key="9">
    <source>
        <dbReference type="PROSITE" id="PS51133"/>
    </source>
</evidence>
<dbReference type="PANTHER" id="PTHR11477">
    <property type="entry name" value="TRANSCRIPTION FACTOR S-II ZINC FINGER DOMAIN-CONTAINING PROTEIN"/>
    <property type="match status" value="1"/>
</dbReference>
<dbReference type="InterPro" id="IPR036575">
    <property type="entry name" value="TFIIS_cen_dom_sf"/>
</dbReference>
<dbReference type="PIRSF" id="PIRSF006704">
    <property type="entry name" value="TF_IIS"/>
    <property type="match status" value="1"/>
</dbReference>
<evidence type="ECO:0000259" key="11">
    <source>
        <dbReference type="PROSITE" id="PS51321"/>
    </source>
</evidence>
<feature type="domain" description="TFIIS N-terminal" evidence="10">
    <location>
        <begin position="33"/>
        <end position="111"/>
    </location>
</feature>
<dbReference type="GO" id="GO:0031440">
    <property type="term" value="P:regulation of mRNA 3'-end processing"/>
    <property type="evidence" value="ECO:0007669"/>
    <property type="project" value="TreeGrafter"/>
</dbReference>
<comment type="subcellular location">
    <subcellularLocation>
        <location evidence="1 7">Nucleus</location>
    </subcellularLocation>
</comment>
<dbReference type="FunFam" id="2.20.25.10:FF:000001">
    <property type="entry name" value="Probable Transcription elongation factor S-II"/>
    <property type="match status" value="1"/>
</dbReference>
<evidence type="ECO:0000256" key="1">
    <source>
        <dbReference type="ARBA" id="ARBA00004123"/>
    </source>
</evidence>
<dbReference type="PROSITE" id="PS51133">
    <property type="entry name" value="ZF_TFIIS_2"/>
    <property type="match status" value="1"/>
</dbReference>
<dbReference type="STRING" id="225359.A0A2S4PWU0"/>
<feature type="compositionally biased region" description="Basic and acidic residues" evidence="8">
    <location>
        <begin position="130"/>
        <end position="149"/>
    </location>
</feature>
<dbReference type="GO" id="GO:0000977">
    <property type="term" value="F:RNA polymerase II transcription regulatory region sequence-specific DNA binding"/>
    <property type="evidence" value="ECO:0007669"/>
    <property type="project" value="TreeGrafter"/>
</dbReference>
<keyword evidence="13" id="KW-1185">Reference proteome</keyword>
<feature type="domain" description="TFIIS-type" evidence="9">
    <location>
        <begin position="272"/>
        <end position="312"/>
    </location>
</feature>
<dbReference type="FunFam" id="1.10.472.30:FF:000003">
    <property type="entry name" value="Transcription elongation factor S-II"/>
    <property type="match status" value="1"/>
</dbReference>
<evidence type="ECO:0008006" key="14">
    <source>
        <dbReference type="Google" id="ProtNLM"/>
    </source>
</evidence>
<evidence type="ECO:0000313" key="13">
    <source>
        <dbReference type="Proteomes" id="UP000237438"/>
    </source>
</evidence>
<dbReference type="GO" id="GO:0008270">
    <property type="term" value="F:zinc ion binding"/>
    <property type="evidence" value="ECO:0007669"/>
    <property type="project" value="UniProtKB-KW"/>
</dbReference>
<dbReference type="SMART" id="SM00510">
    <property type="entry name" value="TFS2M"/>
    <property type="match status" value="1"/>
</dbReference>
<feature type="non-terminal residue" evidence="12">
    <location>
        <position position="312"/>
    </location>
</feature>
<dbReference type="CDD" id="cd13749">
    <property type="entry name" value="Zn-ribbon_TFIIS"/>
    <property type="match status" value="1"/>
</dbReference>
<evidence type="ECO:0000256" key="5">
    <source>
        <dbReference type="ARBA" id="ARBA00023242"/>
    </source>
</evidence>
<dbReference type="Pfam" id="PF07500">
    <property type="entry name" value="TFIIS_M"/>
    <property type="match status" value="1"/>
</dbReference>
<name>A0A2S4PWU0_9PEZI</name>
<keyword evidence="3 6" id="KW-0863">Zinc-finger</keyword>
<dbReference type="EMBL" id="PEDP01000317">
    <property type="protein sequence ID" value="POS86496.1"/>
    <property type="molecule type" value="Genomic_DNA"/>
</dbReference>
<proteinExistence type="predicted"/>
<keyword evidence="2" id="KW-0479">Metal-binding</keyword>
<evidence type="ECO:0000256" key="6">
    <source>
        <dbReference type="PROSITE-ProRule" id="PRU00472"/>
    </source>
</evidence>
<evidence type="ECO:0000256" key="7">
    <source>
        <dbReference type="PROSITE-ProRule" id="PRU00649"/>
    </source>
</evidence>
<evidence type="ECO:0000256" key="8">
    <source>
        <dbReference type="SAM" id="MobiDB-lite"/>
    </source>
</evidence>
<dbReference type="InterPro" id="IPR035100">
    <property type="entry name" value="TF_IIS-typ"/>
</dbReference>